<evidence type="ECO:0000313" key="1">
    <source>
        <dbReference type="EMBL" id="TYL37136.1"/>
    </source>
</evidence>
<dbReference type="Proteomes" id="UP000766904">
    <property type="component" value="Unassembled WGS sequence"/>
</dbReference>
<protein>
    <recommendedName>
        <fullName evidence="3">Small CPxCG-related zinc finger protein</fullName>
    </recommendedName>
</protein>
<dbReference type="AlphaFoldDB" id="A0A8J8PYD9"/>
<sequence length="64" mass="7060">MNGERRSDGVVSVSTVRATLESVLSRDGDETIIEECRRCGTTVESAHIPCPACECDDIVEYRIE</sequence>
<accession>A0A8J8PYD9</accession>
<comment type="caution">
    <text evidence="1">The sequence shown here is derived from an EMBL/GenBank/DDBJ whole genome shotgun (WGS) entry which is preliminary data.</text>
</comment>
<evidence type="ECO:0008006" key="3">
    <source>
        <dbReference type="Google" id="ProtNLM"/>
    </source>
</evidence>
<dbReference type="EMBL" id="PHNJ01000012">
    <property type="protein sequence ID" value="TYL37136.1"/>
    <property type="molecule type" value="Genomic_DNA"/>
</dbReference>
<keyword evidence="2" id="KW-1185">Reference proteome</keyword>
<reference evidence="1" key="1">
    <citation type="submission" date="2017-11" db="EMBL/GenBank/DDBJ databases">
        <authorList>
            <person name="Kajale S.C."/>
            <person name="Sharma A."/>
        </authorList>
    </citation>
    <scope>NUCLEOTIDE SEQUENCE</scope>
    <source>
        <strain evidence="1">LS1_42</strain>
    </source>
</reference>
<evidence type="ECO:0000313" key="2">
    <source>
        <dbReference type="Proteomes" id="UP000766904"/>
    </source>
</evidence>
<gene>
    <name evidence="1" type="ORF">CV102_19170</name>
</gene>
<proteinExistence type="predicted"/>
<name>A0A8J8PYD9_9EURY</name>
<organism evidence="1 2">
    <name type="scientific">Natronococcus pandeyae</name>
    <dbReference type="NCBI Taxonomy" id="2055836"/>
    <lineage>
        <taxon>Archaea</taxon>
        <taxon>Methanobacteriati</taxon>
        <taxon>Methanobacteriota</taxon>
        <taxon>Stenosarchaea group</taxon>
        <taxon>Halobacteria</taxon>
        <taxon>Halobacteriales</taxon>
        <taxon>Natrialbaceae</taxon>
        <taxon>Natronococcus</taxon>
    </lineage>
</organism>